<dbReference type="AlphaFoldDB" id="A0A1H3DS20"/>
<dbReference type="GO" id="GO:0005737">
    <property type="term" value="C:cytoplasm"/>
    <property type="evidence" value="ECO:0007669"/>
    <property type="project" value="InterPro"/>
</dbReference>
<protein>
    <submittedName>
        <fullName evidence="2">PTS system, glucitol/sorbitol-specific IIA component</fullName>
    </submittedName>
</protein>
<proteinExistence type="predicted"/>
<dbReference type="STRING" id="1528.SAMN04488579_105118"/>
<organism evidence="2 3">
    <name type="scientific">Eubacterium barkeri</name>
    <name type="common">Clostridium barkeri</name>
    <dbReference type="NCBI Taxonomy" id="1528"/>
    <lineage>
        <taxon>Bacteria</taxon>
        <taxon>Bacillati</taxon>
        <taxon>Bacillota</taxon>
        <taxon>Clostridia</taxon>
        <taxon>Eubacteriales</taxon>
        <taxon>Eubacteriaceae</taxon>
        <taxon>Eubacterium</taxon>
    </lineage>
</organism>
<accession>A0A1H3DS20</accession>
<dbReference type="PANTHER" id="PTHR40398">
    <property type="entry name" value="PTS SYSTEM GLUCITOL/SORBITOL-SPECIFIC EIIA COMPONENT"/>
    <property type="match status" value="1"/>
</dbReference>
<name>A0A1H3DS20_EUBBA</name>
<evidence type="ECO:0000313" key="3">
    <source>
        <dbReference type="Proteomes" id="UP000199652"/>
    </source>
</evidence>
<evidence type="ECO:0000256" key="1">
    <source>
        <dbReference type="PROSITE-ProRule" id="PRU00420"/>
    </source>
</evidence>
<feature type="modified residue" description="Phosphohistidine; by HPr" evidence="1">
    <location>
        <position position="41"/>
    </location>
</feature>
<dbReference type="InterPro" id="IPR004716">
    <property type="entry name" value="PTS_IIA_glucitol/sorbitol-sp"/>
</dbReference>
<dbReference type="PROSITE" id="PS51097">
    <property type="entry name" value="PTS_EIIA_TYPE_5"/>
    <property type="match status" value="1"/>
</dbReference>
<dbReference type="GO" id="GO:0016301">
    <property type="term" value="F:kinase activity"/>
    <property type="evidence" value="ECO:0007669"/>
    <property type="project" value="TreeGrafter"/>
</dbReference>
<dbReference type="EMBL" id="FNOU01000005">
    <property type="protein sequence ID" value="SDX69332.1"/>
    <property type="molecule type" value="Genomic_DNA"/>
</dbReference>
<dbReference type="InterPro" id="IPR036665">
    <property type="entry name" value="PTS_IIA_glucitol/sorbitol_sf"/>
</dbReference>
<dbReference type="RefSeq" id="WP_090244038.1">
    <property type="nucleotide sequence ID" value="NZ_FNOU01000005.1"/>
</dbReference>
<dbReference type="OrthoDB" id="5113885at2"/>
<dbReference type="SUPFAM" id="SSF141530">
    <property type="entry name" value="PTSIIA/GutA-like"/>
    <property type="match status" value="1"/>
</dbReference>
<dbReference type="Gene3D" id="2.40.33.40">
    <property type="entry name" value="Phosphotransferase system, glucitol/sorbitol-specific IIA component"/>
    <property type="match status" value="1"/>
</dbReference>
<reference evidence="3" key="1">
    <citation type="submission" date="2016-10" db="EMBL/GenBank/DDBJ databases">
        <authorList>
            <person name="Varghese N."/>
            <person name="Submissions S."/>
        </authorList>
    </citation>
    <scope>NUCLEOTIDE SEQUENCE [LARGE SCALE GENOMIC DNA]</scope>
    <source>
        <strain evidence="3">VPI 5359</strain>
    </source>
</reference>
<gene>
    <name evidence="2" type="ORF">SAMN04488579_105118</name>
</gene>
<evidence type="ECO:0000313" key="2">
    <source>
        <dbReference type="EMBL" id="SDX69332.1"/>
    </source>
</evidence>
<sequence length="120" mass="12720">MFKTDVVDIGPLVQDLAEEGGFIIVFNDNAPAALAEMAVLHTKCELERDVAPGDQVILGNSAYRVTAVGAEANHTLASMGHCTLKFSGHADVELPGQMELDGGGIVPEIQVGDSFEIHFQ</sequence>
<dbReference type="GO" id="GO:0008982">
    <property type="term" value="F:protein-N(PI)-phosphohistidine-sugar phosphotransferase activity"/>
    <property type="evidence" value="ECO:0007669"/>
    <property type="project" value="InterPro"/>
</dbReference>
<dbReference type="Proteomes" id="UP000199652">
    <property type="component" value="Unassembled WGS sequence"/>
</dbReference>
<dbReference type="Pfam" id="PF03829">
    <property type="entry name" value="PTSIIA_gutA"/>
    <property type="match status" value="1"/>
</dbReference>
<keyword evidence="3" id="KW-1185">Reference proteome</keyword>
<dbReference type="GO" id="GO:0009401">
    <property type="term" value="P:phosphoenolpyruvate-dependent sugar phosphotransferase system"/>
    <property type="evidence" value="ECO:0007669"/>
    <property type="project" value="InterPro"/>
</dbReference>
<dbReference type="PANTHER" id="PTHR40398:SF1">
    <property type="entry name" value="PTS SYSTEM GLUCITOL_SORBITOL-SPECIFIC EIIA COMPONENT"/>
    <property type="match status" value="1"/>
</dbReference>